<dbReference type="NCBIfam" id="NF009502">
    <property type="entry name" value="PRK12863.1-1"/>
    <property type="match status" value="1"/>
</dbReference>
<dbReference type="Proteomes" id="UP000187344">
    <property type="component" value="Unassembled WGS sequence"/>
</dbReference>
<accession>A0A1R0FBB3</accession>
<dbReference type="Pfam" id="PF03795">
    <property type="entry name" value="YCII"/>
    <property type="match status" value="1"/>
</dbReference>
<organism evidence="3 4">
    <name type="scientific">Bartonella apis</name>
    <dbReference type="NCBI Taxonomy" id="1686310"/>
    <lineage>
        <taxon>Bacteria</taxon>
        <taxon>Pseudomonadati</taxon>
        <taxon>Pseudomonadota</taxon>
        <taxon>Alphaproteobacteria</taxon>
        <taxon>Hyphomicrobiales</taxon>
        <taxon>Bartonellaceae</taxon>
        <taxon>Bartonella</taxon>
    </lineage>
</organism>
<dbReference type="SUPFAM" id="SSF54909">
    <property type="entry name" value="Dimeric alpha+beta barrel"/>
    <property type="match status" value="1"/>
</dbReference>
<comment type="caution">
    <text evidence="3">The sequence shown here is derived from an EMBL/GenBank/DDBJ whole genome shotgun (WGS) entry which is preliminary data.</text>
</comment>
<dbReference type="GeneID" id="92991091"/>
<dbReference type="AlphaFoldDB" id="A0A1R0FBB3"/>
<name>A0A1R0FBB3_9HYPH</name>
<dbReference type="RefSeq" id="WP_075869429.1">
    <property type="nucleotide sequence ID" value="NZ_CALYQA010000002.1"/>
</dbReference>
<dbReference type="InterPro" id="IPR005545">
    <property type="entry name" value="YCII"/>
</dbReference>
<evidence type="ECO:0000259" key="2">
    <source>
        <dbReference type="Pfam" id="PF03795"/>
    </source>
</evidence>
<sequence>MLYAVISNDKKDHLHVRLDIRPKHLDYLKSLGKTVKFAGPFLDGNDKPNGTLMVVEAKSAEEAEGFAKNDPYAQAGLFSEVKIRPWRWSVNNPEEM</sequence>
<dbReference type="PANTHER" id="PTHR33606">
    <property type="entry name" value="PROTEIN YCII"/>
    <property type="match status" value="1"/>
</dbReference>
<dbReference type="PANTHER" id="PTHR33606:SF3">
    <property type="entry name" value="PROTEIN YCII"/>
    <property type="match status" value="1"/>
</dbReference>
<dbReference type="EMBL" id="LXYT01000001">
    <property type="protein sequence ID" value="OLY44283.1"/>
    <property type="molecule type" value="Genomic_DNA"/>
</dbReference>
<evidence type="ECO:0000313" key="3">
    <source>
        <dbReference type="EMBL" id="OLY44283.1"/>
    </source>
</evidence>
<keyword evidence="4" id="KW-1185">Reference proteome</keyword>
<dbReference type="InterPro" id="IPR051807">
    <property type="entry name" value="Sec-metab_biosynth-assoc"/>
</dbReference>
<comment type="similarity">
    <text evidence="1">Belongs to the YciI family.</text>
</comment>
<gene>
    <name evidence="3" type="ORF">PEB0149_017510</name>
</gene>
<protein>
    <recommendedName>
        <fullName evidence="2">YCII-related domain-containing protein</fullName>
    </recommendedName>
</protein>
<dbReference type="Gene3D" id="3.30.70.1060">
    <property type="entry name" value="Dimeric alpha+beta barrel"/>
    <property type="match status" value="1"/>
</dbReference>
<reference evidence="3 4" key="1">
    <citation type="submission" date="2016-12" db="EMBL/GenBank/DDBJ databases">
        <title>Comparative genomics of Bartonella apis.</title>
        <authorList>
            <person name="Engel P."/>
        </authorList>
    </citation>
    <scope>NUCLEOTIDE SEQUENCE [LARGE SCALE GENOMIC DNA]</scope>
    <source>
        <strain evidence="3 4">PEB0149</strain>
    </source>
</reference>
<dbReference type="OrthoDB" id="2293521at2"/>
<evidence type="ECO:0000256" key="1">
    <source>
        <dbReference type="ARBA" id="ARBA00007689"/>
    </source>
</evidence>
<dbReference type="InterPro" id="IPR011008">
    <property type="entry name" value="Dimeric_a/b-barrel"/>
</dbReference>
<feature type="domain" description="YCII-related" evidence="2">
    <location>
        <begin position="1"/>
        <end position="87"/>
    </location>
</feature>
<evidence type="ECO:0000313" key="4">
    <source>
        <dbReference type="Proteomes" id="UP000187344"/>
    </source>
</evidence>
<proteinExistence type="inferred from homology"/>